<proteinExistence type="predicted"/>
<sequence length="934" mass="99289">MRALLGIAVVGFAAISGPQASGQSQIAPAHIAQNQPRLQKLAPPDPKAPTAPAAKFVDLGEALPPNLTVATAFSAPQPRKMLCLGVARAKDAIGIRNEAGGIVLRVRCEHAEIDGKVVPGKPAQIATFALRSFGNAKLGARRSQAATACFTAFETYRKDPKTYGFVIEQRAMSLHCRALAIASLHQFRPPHAQDLAAPNAMSPAASKAASQIALPGVPVADFFQSRDPNGELYYEVNKKLWRKVGSREATLGFFTLAKAPTTTALIQVFDKPPVDPNPSCATWDKTPGVLATFGATLTSAPATTIARKAAAEVGIPVGPTAFFNQVTVPAQSWAGIKAKLAPNDLTANLRIVVVSGTNGPAGPSFKCALPPTAPIELDFGTSPTEQNTKAVVEAITASQKAKEEQKKAYEDARAQFLASHGNANLAPLLVTVVGYEPPFGRGGILQSTVYNHPITQEKYETYSLNAKVQGPFGKGDGFPWPASRKQNWGGNCHYDPNMMLRAVEENQQEKSKWPDSLMDQIVFIVDFLAITWDAFKDIAVQAVAYATTAGECPFSPKIAGPQALETKQPKACEIYKSAVGTGLNVAMSSVGLPPTLPSASALLDNGIEYASSVAVQYAAGQIGASAAGGAVAESAQATIGEAAWDQLSEAAKDKVRESLKDELHKQIVIHSCVRTKDDVLDSSGCTLKPTSPLNYSRIVAFMEGHPEHAVVWLKIAPNPKALRDGAGKLVTPRMNVAVTAPVRQFPDQSQFVFKDVTGKGLFDPSQLRLFAPASVTLDATTVDKNGYFMPVMLPFEQISAWLNAAQRTRQCPVDAFQPGCEAGLAKAAFGHTLELGTVGLTVGSRWQWTADPALLAACKAGGGYNCGQMETALMPERVINANRLIPDLQYGVMQISGPNAVKACPGFKYLPDQDTGLPVLSLDFDPRKADFTTD</sequence>
<gene>
    <name evidence="1" type="ORF">ABS361_14065</name>
</gene>
<name>A0AAU7X706_9HYPH</name>
<dbReference type="KEGG" id="mflg:ABS361_14065"/>
<dbReference type="RefSeq" id="WP_407048320.1">
    <property type="nucleotide sequence ID" value="NZ_CP158568.1"/>
</dbReference>
<accession>A0AAU7X706</accession>
<dbReference type="AlphaFoldDB" id="A0AAU7X706"/>
<dbReference type="EMBL" id="CP158568">
    <property type="protein sequence ID" value="XBY43221.1"/>
    <property type="molecule type" value="Genomic_DNA"/>
</dbReference>
<evidence type="ECO:0000313" key="1">
    <source>
        <dbReference type="EMBL" id="XBY43221.1"/>
    </source>
</evidence>
<organism evidence="1">
    <name type="scientific">Methyloraptor flagellatus</name>
    <dbReference type="NCBI Taxonomy" id="3162530"/>
    <lineage>
        <taxon>Bacteria</taxon>
        <taxon>Pseudomonadati</taxon>
        <taxon>Pseudomonadota</taxon>
        <taxon>Alphaproteobacteria</taxon>
        <taxon>Hyphomicrobiales</taxon>
        <taxon>Ancalomicrobiaceae</taxon>
        <taxon>Methyloraptor</taxon>
    </lineage>
</organism>
<reference evidence="1" key="1">
    <citation type="submission" date="2024-06" db="EMBL/GenBank/DDBJ databases">
        <title>Methylostella associata gen. nov., sp. nov., a novel Ancalomicrobiaceae-affiliated facultatively methylotrophic bacteria that feed on methanotrophs of the genus Methylococcus.</title>
        <authorList>
            <person name="Saltykova V."/>
            <person name="Danilova O.V."/>
            <person name="Oshkin I.Y."/>
            <person name="Belova S.E."/>
            <person name="Pimenov N.V."/>
            <person name="Dedysh S.N."/>
        </authorList>
    </citation>
    <scope>NUCLEOTIDE SEQUENCE</scope>
    <source>
        <strain evidence="1">S20</strain>
    </source>
</reference>
<protein>
    <submittedName>
        <fullName evidence="1">Uncharacterized protein</fullName>
    </submittedName>
</protein>